<dbReference type="Proteomes" id="UP001515480">
    <property type="component" value="Unassembled WGS sequence"/>
</dbReference>
<evidence type="ECO:0000256" key="1">
    <source>
        <dbReference type="SAM" id="Phobius"/>
    </source>
</evidence>
<evidence type="ECO:0000256" key="2">
    <source>
        <dbReference type="SAM" id="SignalP"/>
    </source>
</evidence>
<evidence type="ECO:0000313" key="4">
    <source>
        <dbReference type="Proteomes" id="UP001515480"/>
    </source>
</evidence>
<sequence>MRTLVLLLLLHTAAARENLCFTAHAKGELHCREPPVNGRAVAVYDSGASPQRARFLFFAKGKLCEDRHCRRCLANDAAEWVRCNRARPFMLRTMEANGDLPRKYAILFVLLVLSVPVVALLMGLRRGKKSDDAPVQPQAGTEDGNANLEVVSSILGFATSWWFPWVAALGTGMNMFTLVFTAATVVLFLTAVLARPGRWASTALINAFGAAVGTWLMLAMIRGSNDPLEYLEEVYPSVLANPAWQKAMGYMQSYGTGGMLLVASLPIFLHPIVLFGLLAQMSNAEILLIVMTGRTVKYLVMARVTLTAPHLLRFFGIKTAIFDAANKAARKLE</sequence>
<organism evidence="3 4">
    <name type="scientific">Prymnesium parvum</name>
    <name type="common">Toxic golden alga</name>
    <dbReference type="NCBI Taxonomy" id="97485"/>
    <lineage>
        <taxon>Eukaryota</taxon>
        <taxon>Haptista</taxon>
        <taxon>Haptophyta</taxon>
        <taxon>Prymnesiophyceae</taxon>
        <taxon>Prymnesiales</taxon>
        <taxon>Prymnesiaceae</taxon>
        <taxon>Prymnesium</taxon>
    </lineage>
</organism>
<keyword evidence="2" id="KW-0732">Signal</keyword>
<name>A0AB34IUX2_PRYPA</name>
<dbReference type="AlphaFoldDB" id="A0AB34IUX2"/>
<feature type="transmembrane region" description="Helical" evidence="1">
    <location>
        <begin position="104"/>
        <end position="124"/>
    </location>
</feature>
<feature type="transmembrane region" description="Helical" evidence="1">
    <location>
        <begin position="175"/>
        <end position="194"/>
    </location>
</feature>
<keyword evidence="1" id="KW-0812">Transmembrane</keyword>
<keyword evidence="1" id="KW-1133">Transmembrane helix</keyword>
<evidence type="ECO:0000313" key="3">
    <source>
        <dbReference type="EMBL" id="KAL1507630.1"/>
    </source>
</evidence>
<keyword evidence="4" id="KW-1185">Reference proteome</keyword>
<gene>
    <name evidence="3" type="ORF">AB1Y20_007249</name>
</gene>
<proteinExistence type="predicted"/>
<comment type="caution">
    <text evidence="3">The sequence shown here is derived from an EMBL/GenBank/DDBJ whole genome shotgun (WGS) entry which is preliminary data.</text>
</comment>
<keyword evidence="1" id="KW-0472">Membrane</keyword>
<protein>
    <submittedName>
        <fullName evidence="3">Uncharacterized protein</fullName>
    </submittedName>
</protein>
<feature type="transmembrane region" description="Helical" evidence="1">
    <location>
        <begin position="258"/>
        <end position="279"/>
    </location>
</feature>
<reference evidence="3 4" key="1">
    <citation type="journal article" date="2024" name="Science">
        <title>Giant polyketide synthase enzymes in the biosynthesis of giant marine polyether toxins.</title>
        <authorList>
            <person name="Fallon T.R."/>
            <person name="Shende V.V."/>
            <person name="Wierzbicki I.H."/>
            <person name="Pendleton A.L."/>
            <person name="Watervoot N.F."/>
            <person name="Auber R.P."/>
            <person name="Gonzalez D.J."/>
            <person name="Wisecaver J.H."/>
            <person name="Moore B.S."/>
        </authorList>
    </citation>
    <scope>NUCLEOTIDE SEQUENCE [LARGE SCALE GENOMIC DNA]</scope>
    <source>
        <strain evidence="3 4">12B1</strain>
    </source>
</reference>
<accession>A0AB34IUX2</accession>
<feature type="transmembrane region" description="Helical" evidence="1">
    <location>
        <begin position="203"/>
        <end position="221"/>
    </location>
</feature>
<feature type="signal peptide" evidence="2">
    <location>
        <begin position="1"/>
        <end position="15"/>
    </location>
</feature>
<feature type="chain" id="PRO_5044313819" evidence="2">
    <location>
        <begin position="16"/>
        <end position="333"/>
    </location>
</feature>
<feature type="transmembrane region" description="Helical" evidence="1">
    <location>
        <begin position="145"/>
        <end position="163"/>
    </location>
</feature>
<dbReference type="EMBL" id="JBGBPQ010000017">
    <property type="protein sequence ID" value="KAL1507630.1"/>
    <property type="molecule type" value="Genomic_DNA"/>
</dbReference>